<dbReference type="GO" id="GO:0046872">
    <property type="term" value="F:metal ion binding"/>
    <property type="evidence" value="ECO:0007669"/>
    <property type="project" value="UniProtKB-KW"/>
</dbReference>
<dbReference type="InterPro" id="IPR039790">
    <property type="entry name" value="CHRD1"/>
</dbReference>
<dbReference type="PANTHER" id="PTHR46983">
    <property type="entry name" value="CYSTEINE AND HISTIDINE-RICH DOMAIN-CONTAINING PROTEIN 1"/>
    <property type="match status" value="1"/>
</dbReference>
<name>S9UFB5_9TRYP</name>
<evidence type="ECO:0000256" key="3">
    <source>
        <dbReference type="ARBA" id="ARBA00022833"/>
    </source>
</evidence>
<proteinExistence type="predicted"/>
<keyword evidence="3" id="KW-0862">Zinc</keyword>
<gene>
    <name evidence="5" type="ORF">ADEAN_000257600</name>
</gene>
<dbReference type="InterPro" id="IPR007051">
    <property type="entry name" value="CHORD_dom"/>
</dbReference>
<dbReference type="EMBL" id="LR877148">
    <property type="protein sequence ID" value="CAD2215123.1"/>
    <property type="molecule type" value="Genomic_DNA"/>
</dbReference>
<sequence length="304" mass="34683">MSFQTSRKNMKVYFIYEGKDKNGTVVQEQDEIFKLKVDLPTAWSQSECSKLIDFFVKTLNAKRPSSQVKREEVELRCGGLLLKETDIIGNVVREYNDVYLLHKAAAVERIKREGEILCTNFGCGKYYVEEENNDTACHFHAKGPVFHDLEKYWSCCEGKKAFDWEQFQSIPTCQVGRHDTKNKPFAFPKEEIANIPLSAGQVQQLSAGPASTGPATTGPREFEGAVHAQSEPQKIIDGKARCRNFNCGKEFVVAENNETACQFHKEGPVFWDTYKYWKCCPDKKRYEFEDFVKIPGCCTGPHKL</sequence>
<dbReference type="Gene3D" id="4.10.1130.20">
    <property type="match status" value="2"/>
</dbReference>
<feature type="domain" description="CHORD" evidence="4">
    <location>
        <begin position="242"/>
        <end position="302"/>
    </location>
</feature>
<keyword evidence="2" id="KW-0677">Repeat</keyword>
<dbReference type="PANTHER" id="PTHR46983:SF3">
    <property type="entry name" value="CHPADIPLOID STATE MAINTENANCE PROTEIN CHPA"/>
    <property type="match status" value="1"/>
</dbReference>
<evidence type="ECO:0000256" key="1">
    <source>
        <dbReference type="ARBA" id="ARBA00022723"/>
    </source>
</evidence>
<evidence type="ECO:0000313" key="6">
    <source>
        <dbReference type="Proteomes" id="UP000515908"/>
    </source>
</evidence>
<keyword evidence="6" id="KW-1185">Reference proteome</keyword>
<keyword evidence="1" id="KW-0479">Metal-binding</keyword>
<organism evidence="5 6">
    <name type="scientific">Angomonas deanei</name>
    <dbReference type="NCBI Taxonomy" id="59799"/>
    <lineage>
        <taxon>Eukaryota</taxon>
        <taxon>Discoba</taxon>
        <taxon>Euglenozoa</taxon>
        <taxon>Kinetoplastea</taxon>
        <taxon>Metakinetoplastina</taxon>
        <taxon>Trypanosomatida</taxon>
        <taxon>Trypanosomatidae</taxon>
        <taxon>Strigomonadinae</taxon>
        <taxon>Angomonas</taxon>
    </lineage>
</organism>
<dbReference type="PROSITE" id="PS51401">
    <property type="entry name" value="CHORD"/>
    <property type="match status" value="2"/>
</dbReference>
<evidence type="ECO:0000256" key="2">
    <source>
        <dbReference type="ARBA" id="ARBA00022737"/>
    </source>
</evidence>
<evidence type="ECO:0000259" key="4">
    <source>
        <dbReference type="PROSITE" id="PS51401"/>
    </source>
</evidence>
<evidence type="ECO:0000313" key="5">
    <source>
        <dbReference type="EMBL" id="CAD2215123.1"/>
    </source>
</evidence>
<accession>S9UFB5</accession>
<dbReference type="AlphaFoldDB" id="S9UFB5"/>
<dbReference type="OrthoDB" id="10261079at2759"/>
<feature type="domain" description="CHORD" evidence="4">
    <location>
        <begin position="118"/>
        <end position="178"/>
    </location>
</feature>
<dbReference type="Proteomes" id="UP000515908">
    <property type="component" value="Chromosome 04"/>
</dbReference>
<dbReference type="Pfam" id="PF04968">
    <property type="entry name" value="CHORD"/>
    <property type="match status" value="2"/>
</dbReference>
<reference evidence="5 6" key="1">
    <citation type="submission" date="2020-08" db="EMBL/GenBank/DDBJ databases">
        <authorList>
            <person name="Newling K."/>
            <person name="Davey J."/>
            <person name="Forrester S."/>
        </authorList>
    </citation>
    <scope>NUCLEOTIDE SEQUENCE [LARGE SCALE GENOMIC DNA]</scope>
    <source>
        <strain evidence="6">Crithidia deanei Carvalho (ATCC PRA-265)</strain>
    </source>
</reference>
<protein>
    <submittedName>
        <fullName evidence="5">CHORD, putative</fullName>
    </submittedName>
</protein>
<dbReference type="VEuPathDB" id="TriTrypDB:ADEAN_000257600"/>